<dbReference type="InterPro" id="IPR039994">
    <property type="entry name" value="NO66-like"/>
</dbReference>
<dbReference type="EMBL" id="CP011376">
    <property type="protein sequence ID" value="AKG07913.1"/>
    <property type="molecule type" value="Genomic_DNA"/>
</dbReference>
<protein>
    <submittedName>
        <fullName evidence="5">Cupin</fullName>
    </submittedName>
</protein>
<evidence type="ECO:0000256" key="3">
    <source>
        <dbReference type="ARBA" id="ARBA00023004"/>
    </source>
</evidence>
<dbReference type="SUPFAM" id="SSF51197">
    <property type="entry name" value="Clavaminate synthase-like"/>
    <property type="match status" value="1"/>
</dbReference>
<name>A0AAC8PVT7_9GAMM</name>
<evidence type="ECO:0000256" key="2">
    <source>
        <dbReference type="ARBA" id="ARBA00022723"/>
    </source>
</evidence>
<evidence type="ECO:0000313" key="6">
    <source>
        <dbReference type="Proteomes" id="UP000077465"/>
    </source>
</evidence>
<organism evidence="5 6">
    <name type="scientific">Moraxella bovoculi</name>
    <dbReference type="NCBI Taxonomy" id="386891"/>
    <lineage>
        <taxon>Bacteria</taxon>
        <taxon>Pseudomonadati</taxon>
        <taxon>Pseudomonadota</taxon>
        <taxon>Gammaproteobacteria</taxon>
        <taxon>Moraxellales</taxon>
        <taxon>Moraxellaceae</taxon>
        <taxon>Moraxella</taxon>
    </lineage>
</organism>
<proteinExistence type="predicted"/>
<dbReference type="Pfam" id="PF08007">
    <property type="entry name" value="JmjC_2"/>
    <property type="match status" value="1"/>
</dbReference>
<keyword evidence="2" id="KW-0479">Metal-binding</keyword>
<dbReference type="AlphaFoldDB" id="A0AAC8PVT7"/>
<gene>
    <name evidence="5" type="ORF">AAX06_06795</name>
</gene>
<dbReference type="Proteomes" id="UP000077465">
    <property type="component" value="Chromosome"/>
</dbReference>
<dbReference type="PANTHER" id="PTHR13096">
    <property type="entry name" value="MINA53 MYC INDUCED NUCLEAR ANTIGEN"/>
    <property type="match status" value="1"/>
</dbReference>
<dbReference type="Gene3D" id="2.60.120.650">
    <property type="entry name" value="Cupin"/>
    <property type="match status" value="1"/>
</dbReference>
<evidence type="ECO:0000259" key="4">
    <source>
        <dbReference type="PROSITE" id="PS51184"/>
    </source>
</evidence>
<evidence type="ECO:0000256" key="1">
    <source>
        <dbReference type="ARBA" id="ARBA00001954"/>
    </source>
</evidence>
<dbReference type="InterPro" id="IPR003347">
    <property type="entry name" value="JmjC_dom"/>
</dbReference>
<sequence>MYMDLGMSSQDFRRQVLYQAPKVFKGAVKDLNITWKQINELYQRANPTDELFRLRKGEIVPISEYVESFNDMGRTRYRFIKSAIYHHMKHGATIVYNRINNEPFVDNLAKQISHFVQAPTVVSGYLAFGSDASFKSHWDTRDVFAVQLMGKKHWALYKPNFESPLYMQQSKDVDVPEPTTPDMEIVLEAGDVLYIPRGWWHNPVPMGCETFHLAIGTFAPTGYDYMQWLAKQTPNILPLRYNLSDWESDKDNIIQACNELSAIMTDPVVYDKFMQEHMANYRSDSAFNMQLFGNANADANDIPDDALIISNIVDGRTLEKGYVIANGLKININDDSQYLLKQIMQYEPISLCNLLQVTDNSISNDVRLAIAKMAELDIIELIL</sequence>
<evidence type="ECO:0000313" key="5">
    <source>
        <dbReference type="EMBL" id="AKG07913.1"/>
    </source>
</evidence>
<accession>A0AAC8PVT7</accession>
<dbReference type="PANTHER" id="PTHR13096:SF8">
    <property type="entry name" value="RIBOSOMAL OXYGENASE 1"/>
    <property type="match status" value="1"/>
</dbReference>
<dbReference type="RefSeq" id="WP_046697482.1">
    <property type="nucleotide sequence ID" value="NZ_CP011376.1"/>
</dbReference>
<feature type="domain" description="JmjC" evidence="4">
    <location>
        <begin position="91"/>
        <end position="234"/>
    </location>
</feature>
<dbReference type="GO" id="GO:0046872">
    <property type="term" value="F:metal ion binding"/>
    <property type="evidence" value="ECO:0007669"/>
    <property type="project" value="UniProtKB-KW"/>
</dbReference>
<comment type="cofactor">
    <cofactor evidence="1">
        <name>Fe(2+)</name>
        <dbReference type="ChEBI" id="CHEBI:29033"/>
    </cofactor>
</comment>
<keyword evidence="3" id="KW-0408">Iron</keyword>
<dbReference type="PROSITE" id="PS51184">
    <property type="entry name" value="JMJC"/>
    <property type="match status" value="1"/>
</dbReference>
<reference evidence="5 6" key="1">
    <citation type="submission" date="2015-05" db="EMBL/GenBank/DDBJ databases">
        <authorList>
            <person name="Dickey A."/>
            <person name="Clawson M."/>
            <person name="Bono J."/>
            <person name="Loy J.D."/>
        </authorList>
    </citation>
    <scope>NUCLEOTIDE SEQUENCE [LARGE SCALE GENOMIC DNA]</scope>
    <source>
        <strain evidence="5 6">22581</strain>
    </source>
</reference>
<dbReference type="SMART" id="SM00558">
    <property type="entry name" value="JmjC"/>
    <property type="match status" value="1"/>
</dbReference>